<dbReference type="Proteomes" id="UP000824120">
    <property type="component" value="Chromosome 8"/>
</dbReference>
<evidence type="ECO:0000313" key="3">
    <source>
        <dbReference type="Proteomes" id="UP000824120"/>
    </source>
</evidence>
<dbReference type="PANTHER" id="PTHR34427">
    <property type="entry name" value="DUF4283 DOMAIN PROTEIN"/>
    <property type="match status" value="1"/>
</dbReference>
<evidence type="ECO:0000313" key="2">
    <source>
        <dbReference type="EMBL" id="KAG5593186.1"/>
    </source>
</evidence>
<dbReference type="Pfam" id="PF14111">
    <property type="entry name" value="DUF4283"/>
    <property type="match status" value="1"/>
</dbReference>
<gene>
    <name evidence="2" type="ORF">H5410_043700</name>
</gene>
<dbReference type="InterPro" id="IPR025558">
    <property type="entry name" value="DUF4283"/>
</dbReference>
<proteinExistence type="predicted"/>
<reference evidence="2 3" key="1">
    <citation type="submission" date="2020-09" db="EMBL/GenBank/DDBJ databases">
        <title>De no assembly of potato wild relative species, Solanum commersonii.</title>
        <authorList>
            <person name="Cho K."/>
        </authorList>
    </citation>
    <scope>NUCLEOTIDE SEQUENCE [LARGE SCALE GENOMIC DNA]</scope>
    <source>
        <strain evidence="2">LZ3.2</strain>
        <tissue evidence="2">Leaf</tissue>
    </source>
</reference>
<dbReference type="EMBL" id="JACXVP010000008">
    <property type="protein sequence ID" value="KAG5593186.1"/>
    <property type="molecule type" value="Genomic_DNA"/>
</dbReference>
<dbReference type="PANTHER" id="PTHR34427:SF10">
    <property type="entry name" value="DUF4283 DOMAIN-CONTAINING PROTEIN"/>
    <property type="match status" value="1"/>
</dbReference>
<comment type="caution">
    <text evidence="2">The sequence shown here is derived from an EMBL/GenBank/DDBJ whole genome shotgun (WGS) entry which is preliminary data.</text>
</comment>
<name>A0A9J5XZL3_SOLCO</name>
<sequence length="207" mass="24722">MEWIVQILREASLTRGNMVKRWKKKDGFSEFFCSRNYNKYGCYISLINVKDRRREVIIIPELNFNSRWLSFAEKVGKFINSRKLMNGAITQYGGETFHMLQGEQIRGWSNRLWKQTHSLNIYEMGNDFFLFEFALKVIAEQVFSKHIFGHFWGRFRNNPVILQWWNPTIGMRCGRSKENSTWVKIVGLPLHFWDQKIFKVIGDFYGV</sequence>
<dbReference type="AlphaFoldDB" id="A0A9J5XZL3"/>
<evidence type="ECO:0000259" key="1">
    <source>
        <dbReference type="Pfam" id="PF14111"/>
    </source>
</evidence>
<accession>A0A9J5XZL3</accession>
<protein>
    <recommendedName>
        <fullName evidence="1">DUF4283 domain-containing protein</fullName>
    </recommendedName>
</protein>
<organism evidence="2 3">
    <name type="scientific">Solanum commersonii</name>
    <name type="common">Commerson's wild potato</name>
    <name type="synonym">Commerson's nightshade</name>
    <dbReference type="NCBI Taxonomy" id="4109"/>
    <lineage>
        <taxon>Eukaryota</taxon>
        <taxon>Viridiplantae</taxon>
        <taxon>Streptophyta</taxon>
        <taxon>Embryophyta</taxon>
        <taxon>Tracheophyta</taxon>
        <taxon>Spermatophyta</taxon>
        <taxon>Magnoliopsida</taxon>
        <taxon>eudicotyledons</taxon>
        <taxon>Gunneridae</taxon>
        <taxon>Pentapetalae</taxon>
        <taxon>asterids</taxon>
        <taxon>lamiids</taxon>
        <taxon>Solanales</taxon>
        <taxon>Solanaceae</taxon>
        <taxon>Solanoideae</taxon>
        <taxon>Solaneae</taxon>
        <taxon>Solanum</taxon>
    </lineage>
</organism>
<keyword evidence="3" id="KW-1185">Reference proteome</keyword>
<feature type="domain" description="DUF4283" evidence="1">
    <location>
        <begin position="102"/>
        <end position="170"/>
    </location>
</feature>
<dbReference type="OrthoDB" id="1729074at2759"/>